<dbReference type="GO" id="GO:0005634">
    <property type="term" value="C:nucleus"/>
    <property type="evidence" value="ECO:0007669"/>
    <property type="project" value="TreeGrafter"/>
</dbReference>
<evidence type="ECO:0000313" key="2">
    <source>
        <dbReference type="Proteomes" id="UP000095282"/>
    </source>
</evidence>
<dbReference type="GO" id="GO:0003697">
    <property type="term" value="F:single-stranded DNA binding"/>
    <property type="evidence" value="ECO:0007669"/>
    <property type="project" value="TreeGrafter"/>
</dbReference>
<proteinExistence type="predicted"/>
<dbReference type="Gene3D" id="3.30.420.10">
    <property type="entry name" value="Ribonuclease H-like superfamily/Ribonuclease H"/>
    <property type="match status" value="1"/>
</dbReference>
<accession>A0A1I7V4R4</accession>
<dbReference type="GO" id="GO:0000793">
    <property type="term" value="C:condensed chromosome"/>
    <property type="evidence" value="ECO:0007669"/>
    <property type="project" value="TreeGrafter"/>
</dbReference>
<dbReference type="GO" id="GO:0046975">
    <property type="term" value="F:histone H3K36 methyltransferase activity"/>
    <property type="evidence" value="ECO:0007669"/>
    <property type="project" value="TreeGrafter"/>
</dbReference>
<name>A0A1I7V4R4_9PELO</name>
<dbReference type="GO" id="GO:0042800">
    <property type="term" value="F:histone H3K4 methyltransferase activity"/>
    <property type="evidence" value="ECO:0007669"/>
    <property type="project" value="TreeGrafter"/>
</dbReference>
<dbReference type="WBParaSite" id="Csp11.Scaffold71.g447.t1">
    <property type="protein sequence ID" value="Csp11.Scaffold71.g447.t1"/>
    <property type="gene ID" value="Csp11.Scaffold71.g447"/>
</dbReference>
<dbReference type="GO" id="GO:0000729">
    <property type="term" value="P:DNA double-strand break processing"/>
    <property type="evidence" value="ECO:0007669"/>
    <property type="project" value="TreeGrafter"/>
</dbReference>
<dbReference type="InterPro" id="IPR001888">
    <property type="entry name" value="Transposase_1"/>
</dbReference>
<evidence type="ECO:0000313" key="3">
    <source>
        <dbReference type="WBParaSite" id="Csp11.Scaffold71.g447.t1"/>
    </source>
</evidence>
<keyword evidence="2" id="KW-1185">Reference proteome</keyword>
<dbReference type="STRING" id="1561998.A0A1I7V4R4"/>
<dbReference type="GO" id="GO:0006303">
    <property type="term" value="P:double-strand break repair via nonhomologous end joining"/>
    <property type="evidence" value="ECO:0007669"/>
    <property type="project" value="TreeGrafter"/>
</dbReference>
<dbReference type="AlphaFoldDB" id="A0A1I7V4R4"/>
<dbReference type="GO" id="GO:0044547">
    <property type="term" value="F:DNA topoisomerase binding"/>
    <property type="evidence" value="ECO:0007669"/>
    <property type="project" value="TreeGrafter"/>
</dbReference>
<dbReference type="GO" id="GO:0044774">
    <property type="term" value="P:mitotic DNA integrity checkpoint signaling"/>
    <property type="evidence" value="ECO:0007669"/>
    <property type="project" value="TreeGrafter"/>
</dbReference>
<dbReference type="GO" id="GO:0031297">
    <property type="term" value="P:replication fork processing"/>
    <property type="evidence" value="ECO:0007669"/>
    <property type="project" value="TreeGrafter"/>
</dbReference>
<dbReference type="Gene3D" id="1.10.10.1450">
    <property type="match status" value="1"/>
</dbReference>
<dbReference type="GO" id="GO:0003690">
    <property type="term" value="F:double-stranded DNA binding"/>
    <property type="evidence" value="ECO:0007669"/>
    <property type="project" value="TreeGrafter"/>
</dbReference>
<organism evidence="2 3">
    <name type="scientific">Caenorhabditis tropicalis</name>
    <dbReference type="NCBI Taxonomy" id="1561998"/>
    <lineage>
        <taxon>Eukaryota</taxon>
        <taxon>Metazoa</taxon>
        <taxon>Ecdysozoa</taxon>
        <taxon>Nematoda</taxon>
        <taxon>Chromadorea</taxon>
        <taxon>Rhabditida</taxon>
        <taxon>Rhabditina</taxon>
        <taxon>Rhabditomorpha</taxon>
        <taxon>Rhabditoidea</taxon>
        <taxon>Rhabditidae</taxon>
        <taxon>Peloderinae</taxon>
        <taxon>Caenorhabditis</taxon>
    </lineage>
</organism>
<feature type="domain" description="Mos1 transposase HTH" evidence="1">
    <location>
        <begin position="20"/>
        <end position="62"/>
    </location>
</feature>
<dbReference type="Pfam" id="PF01359">
    <property type="entry name" value="Transposase_1"/>
    <property type="match status" value="1"/>
</dbReference>
<dbReference type="GO" id="GO:0015074">
    <property type="term" value="P:DNA integration"/>
    <property type="evidence" value="ECO:0007669"/>
    <property type="project" value="TreeGrafter"/>
</dbReference>
<dbReference type="InterPro" id="IPR041426">
    <property type="entry name" value="Mos1_HTH"/>
</dbReference>
<protein>
    <submittedName>
        <fullName evidence="3">HTH_48 domain-containing protein</fullName>
    </submittedName>
</protein>
<dbReference type="PANTHER" id="PTHR46060:SF2">
    <property type="entry name" value="HISTONE-LYSINE N-METHYLTRANSFERASE SETMAR"/>
    <property type="match status" value="1"/>
</dbReference>
<dbReference type="eggNOG" id="ENOG502RYWI">
    <property type="taxonomic scope" value="Eukaryota"/>
</dbReference>
<dbReference type="Proteomes" id="UP000095282">
    <property type="component" value="Unplaced"/>
</dbReference>
<dbReference type="InterPro" id="IPR036397">
    <property type="entry name" value="RNaseH_sf"/>
</dbReference>
<sequence>MATSSNTPVQLTREQVGLLLFHEFRSGSSARQAADRINLLMGPGNVNKTTAARWFQKFRRGEVDFKDSPRGAHPKAVDENELLALVEKNPRQSSSFLASKLGHSQGIINRALHNLGFSWKQSIWVPHVLSDLQLVIRVDMAAFFLSYRKTTTWLSNLVTGDEELTLYVNYHRGGQLLRSGNDVPTSKGHAKKVLLSFWWNVEGPIHWELLPSNTTVTEDLYCKQLTTLAQKIEGKMEKVYFLHDNARPHVSKVAHHKIQELGWKYLVQPQYSPDMGPTDYHLFRSVSQFLDGKEFQNEDHLKTELQSFFDRMPRDFYRKGIEQLPTRWQYIFDNDGAYYVN</sequence>
<evidence type="ECO:0000259" key="1">
    <source>
        <dbReference type="Pfam" id="PF17906"/>
    </source>
</evidence>
<dbReference type="InterPro" id="IPR052709">
    <property type="entry name" value="Transposase-MT_Hybrid"/>
</dbReference>
<dbReference type="GO" id="GO:0000014">
    <property type="term" value="F:single-stranded DNA endodeoxyribonuclease activity"/>
    <property type="evidence" value="ECO:0007669"/>
    <property type="project" value="TreeGrafter"/>
</dbReference>
<dbReference type="Pfam" id="PF17906">
    <property type="entry name" value="HTH_48"/>
    <property type="match status" value="1"/>
</dbReference>
<dbReference type="PANTHER" id="PTHR46060">
    <property type="entry name" value="MARINER MOS1 TRANSPOSASE-LIKE PROTEIN"/>
    <property type="match status" value="1"/>
</dbReference>
<reference evidence="3" key="1">
    <citation type="submission" date="2016-11" db="UniProtKB">
        <authorList>
            <consortium name="WormBaseParasite"/>
        </authorList>
    </citation>
    <scope>IDENTIFICATION</scope>
</reference>
<dbReference type="GO" id="GO:0035861">
    <property type="term" value="C:site of double-strand break"/>
    <property type="evidence" value="ECO:0007669"/>
    <property type="project" value="TreeGrafter"/>
</dbReference>